<organism evidence="2 3">
    <name type="scientific">Nephila pilipes</name>
    <name type="common">Giant wood spider</name>
    <name type="synonym">Nephila maculata</name>
    <dbReference type="NCBI Taxonomy" id="299642"/>
    <lineage>
        <taxon>Eukaryota</taxon>
        <taxon>Metazoa</taxon>
        <taxon>Ecdysozoa</taxon>
        <taxon>Arthropoda</taxon>
        <taxon>Chelicerata</taxon>
        <taxon>Arachnida</taxon>
        <taxon>Araneae</taxon>
        <taxon>Araneomorphae</taxon>
        <taxon>Entelegynae</taxon>
        <taxon>Araneoidea</taxon>
        <taxon>Nephilidae</taxon>
        <taxon>Nephila</taxon>
    </lineage>
</organism>
<protein>
    <submittedName>
        <fullName evidence="2">Uncharacterized protein</fullName>
    </submittedName>
</protein>
<gene>
    <name evidence="2" type="ORF">NPIL_702511</name>
</gene>
<keyword evidence="3" id="KW-1185">Reference proteome</keyword>
<dbReference type="Proteomes" id="UP000887013">
    <property type="component" value="Unassembled WGS sequence"/>
</dbReference>
<reference evidence="2" key="1">
    <citation type="submission" date="2020-08" db="EMBL/GenBank/DDBJ databases">
        <title>Multicomponent nature underlies the extraordinary mechanical properties of spider dragline silk.</title>
        <authorList>
            <person name="Kono N."/>
            <person name="Nakamura H."/>
            <person name="Mori M."/>
            <person name="Yoshida Y."/>
            <person name="Ohtoshi R."/>
            <person name="Malay A.D."/>
            <person name="Moran D.A.P."/>
            <person name="Tomita M."/>
            <person name="Numata K."/>
            <person name="Arakawa K."/>
        </authorList>
    </citation>
    <scope>NUCLEOTIDE SEQUENCE</scope>
</reference>
<evidence type="ECO:0000256" key="1">
    <source>
        <dbReference type="SAM" id="MobiDB-lite"/>
    </source>
</evidence>
<evidence type="ECO:0000313" key="3">
    <source>
        <dbReference type="Proteomes" id="UP000887013"/>
    </source>
</evidence>
<dbReference type="EMBL" id="BMAW01008800">
    <property type="protein sequence ID" value="GFT10387.1"/>
    <property type="molecule type" value="Genomic_DNA"/>
</dbReference>
<dbReference type="AlphaFoldDB" id="A0A8X6TF74"/>
<comment type="caution">
    <text evidence="2">The sequence shown here is derived from an EMBL/GenBank/DDBJ whole genome shotgun (WGS) entry which is preliminary data.</text>
</comment>
<name>A0A8X6TF74_NEPPI</name>
<feature type="region of interest" description="Disordered" evidence="1">
    <location>
        <begin position="1"/>
        <end position="31"/>
    </location>
</feature>
<sequence length="129" mass="14194">MWASLAVGGSSPLAATKEPADSSPRCSKDPSDDRVLTVLLHYVLIISALCPFTAPGPSCKSFSTGFPLQSAGNCMFRQTLYKIDTNRRLDEYGFNLWYNGGSRSHVRHDNNKTPVSCVIHHHTVLVRDS</sequence>
<evidence type="ECO:0000313" key="2">
    <source>
        <dbReference type="EMBL" id="GFT10387.1"/>
    </source>
</evidence>
<proteinExistence type="predicted"/>
<accession>A0A8X6TF74</accession>